<accession>A0ACC2IFW8</accession>
<organism evidence="1 2">
    <name type="scientific">Nemania bipapillata</name>
    <dbReference type="NCBI Taxonomy" id="110536"/>
    <lineage>
        <taxon>Eukaryota</taxon>
        <taxon>Fungi</taxon>
        <taxon>Dikarya</taxon>
        <taxon>Ascomycota</taxon>
        <taxon>Pezizomycotina</taxon>
        <taxon>Sordariomycetes</taxon>
        <taxon>Xylariomycetidae</taxon>
        <taxon>Xylariales</taxon>
        <taxon>Xylariaceae</taxon>
        <taxon>Nemania</taxon>
    </lineage>
</organism>
<proteinExistence type="predicted"/>
<dbReference type="Proteomes" id="UP001153334">
    <property type="component" value="Unassembled WGS sequence"/>
</dbReference>
<name>A0ACC2IFW8_9PEZI</name>
<gene>
    <name evidence="1" type="ORF">ONZ43_g4988</name>
</gene>
<reference evidence="1" key="1">
    <citation type="submission" date="2022-11" db="EMBL/GenBank/DDBJ databases">
        <title>Genome Sequence of Nemania bipapillata.</title>
        <authorList>
            <person name="Buettner E."/>
        </authorList>
    </citation>
    <scope>NUCLEOTIDE SEQUENCE</scope>
    <source>
        <strain evidence="1">CP14</strain>
    </source>
</reference>
<keyword evidence="2" id="KW-1185">Reference proteome</keyword>
<evidence type="ECO:0000313" key="2">
    <source>
        <dbReference type="Proteomes" id="UP001153334"/>
    </source>
</evidence>
<evidence type="ECO:0000313" key="1">
    <source>
        <dbReference type="EMBL" id="KAJ8114105.1"/>
    </source>
</evidence>
<dbReference type="EMBL" id="JAPESX010001447">
    <property type="protein sequence ID" value="KAJ8114105.1"/>
    <property type="molecule type" value="Genomic_DNA"/>
</dbReference>
<sequence length="284" mass="32112">MGFPQRNAGEISSWATEWDMESTEINGDLSQEPSITVAQLSDGRASSATQNSPIAFSPGEDLSMSMVDPNLDDLDLFLQPSQTHMLEQNHIISSDTAAPMALGLRPRNEIDSQCFLECCHILSDLENIIIDEVKTSKIVLGNIKQALECMTQWVELQQESRNLRCRMLFGVLMYQIAELFETCLATAASDKDRLRNGTRRIGRLSEFRFGDYSMDAEEQLAFRTQTILKEVRRALVLLEKMKGLIVTGAVGMSVPTGLRKYPGEEYHRDLQRRFDDIAERLNRD</sequence>
<comment type="caution">
    <text evidence="1">The sequence shown here is derived from an EMBL/GenBank/DDBJ whole genome shotgun (WGS) entry which is preliminary data.</text>
</comment>
<protein>
    <submittedName>
        <fullName evidence="1">Uncharacterized protein</fullName>
    </submittedName>
</protein>